<organism evidence="3 4">
    <name type="scientific">Tenacibaculum singaporense</name>
    <dbReference type="NCBI Taxonomy" id="2358479"/>
    <lineage>
        <taxon>Bacteria</taxon>
        <taxon>Pseudomonadati</taxon>
        <taxon>Bacteroidota</taxon>
        <taxon>Flavobacteriia</taxon>
        <taxon>Flavobacteriales</taxon>
        <taxon>Flavobacteriaceae</taxon>
        <taxon>Tenacibaculum</taxon>
    </lineage>
</organism>
<sequence length="441" mass="50175">MKKYTILVCLFLASFLFHQTANAQFGNMLKKAKQKVTKKIEEKASSSIEKSTTSSDTNSTSNTNEYSDEEFKKELAKKYPNDKEKQDFYFKKYKEYQQKQVAEKEALLAKENSKGTVVSEIPSPIESSENDKFKDNQIYVLNRTKFKKMPAYDGGFSDKMELSGYYHLSQYFVRNPSSHFDSNPGDIYEGFSIEYDPTSYQLNAYFSPNQKRYGVVPEKYRKSADKGNIQFQFGMGGGPEWTNANVLLLEPGVLLIGAEVYHKNDNVGHKWMNNAQPKQFVIAAKNPEKIKKYYKNPELTSQTTFAKFDNLRKDWLGSKLNSVTMPAKGSFDKNSAIKNAAVSGLNKYYGKMSMKNIYQYMTSDKWSTVKHKVTGVPLYQWAVGAVVQKNSDGQCMLQQFIVRKDYIGGGKYGSPFFNGINRGSIRAPYGGYVKCDAKPKN</sequence>
<dbReference type="Proteomes" id="UP000274593">
    <property type="component" value="Chromosome"/>
</dbReference>
<name>A0A3Q8RSH9_9FLAO</name>
<accession>A0A3Q8RSH9</accession>
<feature type="region of interest" description="Disordered" evidence="1">
    <location>
        <begin position="42"/>
        <end position="70"/>
    </location>
</feature>
<evidence type="ECO:0000256" key="2">
    <source>
        <dbReference type="SAM" id="SignalP"/>
    </source>
</evidence>
<feature type="compositionally biased region" description="Low complexity" evidence="1">
    <location>
        <begin position="45"/>
        <end position="64"/>
    </location>
</feature>
<feature type="signal peptide" evidence="2">
    <location>
        <begin position="1"/>
        <end position="23"/>
    </location>
</feature>
<keyword evidence="2" id="KW-0732">Signal</keyword>
<dbReference type="KEGG" id="tsig:D6T69_12335"/>
<gene>
    <name evidence="3" type="ORF">D6T69_12335</name>
</gene>
<protein>
    <submittedName>
        <fullName evidence="3">Uncharacterized protein</fullName>
    </submittedName>
</protein>
<dbReference type="RefSeq" id="WP_125068004.1">
    <property type="nucleotide sequence ID" value="NZ_CP032548.1"/>
</dbReference>
<evidence type="ECO:0000313" key="4">
    <source>
        <dbReference type="Proteomes" id="UP000274593"/>
    </source>
</evidence>
<dbReference type="EMBL" id="CP032548">
    <property type="protein sequence ID" value="AZJ36274.1"/>
    <property type="molecule type" value="Genomic_DNA"/>
</dbReference>
<evidence type="ECO:0000256" key="1">
    <source>
        <dbReference type="SAM" id="MobiDB-lite"/>
    </source>
</evidence>
<keyword evidence="4" id="KW-1185">Reference proteome</keyword>
<reference evidence="3 4" key="1">
    <citation type="submission" date="2018-09" db="EMBL/GenBank/DDBJ databases">
        <title>Insights into the microbiota of Asian seabass (Lates calcarifer) with tenacibaculosis symptoms and description of sp. nov. Tenacibaculum singaporense.</title>
        <authorList>
            <person name="Miyake S."/>
            <person name="Soh M."/>
            <person name="Azman M.N."/>
            <person name="Ngoh S.Y."/>
            <person name="Orban L."/>
        </authorList>
    </citation>
    <scope>NUCLEOTIDE SEQUENCE [LARGE SCALE GENOMIC DNA]</scope>
    <source>
        <strain evidence="3 4">DSM 106434</strain>
    </source>
</reference>
<feature type="chain" id="PRO_5018773617" evidence="2">
    <location>
        <begin position="24"/>
        <end position="441"/>
    </location>
</feature>
<proteinExistence type="predicted"/>
<evidence type="ECO:0000313" key="3">
    <source>
        <dbReference type="EMBL" id="AZJ36274.1"/>
    </source>
</evidence>
<dbReference type="AlphaFoldDB" id="A0A3Q8RSH9"/>